<organism evidence="2 3">
    <name type="scientific">Rhodobacter phage RcSpartan</name>
    <dbReference type="NCBI Taxonomy" id="1662331"/>
    <lineage>
        <taxon>Viruses</taxon>
        <taxon>Duplodnaviria</taxon>
        <taxon>Heunggongvirae</taxon>
        <taxon>Uroviricota</taxon>
        <taxon>Caudoviricetes</taxon>
        <taxon>Titanvirus</taxon>
        <taxon>Titanvirus rcspartan</taxon>
    </lineage>
</organism>
<name>A0A0K1LL35_9CAUD</name>
<dbReference type="EMBL" id="KR935215">
    <property type="protein sequence ID" value="AKU43226.1"/>
    <property type="molecule type" value="Genomic_DNA"/>
</dbReference>
<dbReference type="Proteomes" id="UP000222205">
    <property type="component" value="Segment"/>
</dbReference>
<evidence type="ECO:0000313" key="3">
    <source>
        <dbReference type="Proteomes" id="UP000222205"/>
    </source>
</evidence>
<feature type="region of interest" description="Disordered" evidence="1">
    <location>
        <begin position="1"/>
        <end position="31"/>
    </location>
</feature>
<gene>
    <name evidence="2" type="ORF">RCSPARTAN_43</name>
</gene>
<dbReference type="OrthoDB" id="34780at10239"/>
<sequence>MANVRPWQRKAPARSAGATPKPKAWANAPRLDPWAYNDDGTLIPRHFRCIEAPDAGVRRTLRADDPDAWPDMT</sequence>
<keyword evidence="3" id="KW-1185">Reference proteome</keyword>
<accession>A0A0K1LL35</accession>
<protein>
    <submittedName>
        <fullName evidence="2">Uncharacterized protein</fullName>
    </submittedName>
</protein>
<reference evidence="2 3" key="1">
    <citation type="journal article" date="2016" name="Genome Announc.">
        <title>Complete Genome Sequences of Five Bacteriophages That Infect Rhodobacter capsulatus.</title>
        <authorList>
            <person name="Bollivar D.W."/>
            <person name="Bernardoni B."/>
            <person name="Bockman M.R."/>
            <person name="Miller B.M."/>
            <person name="Russell D.A."/>
            <person name="Delesalle V.A."/>
            <person name="Krukonis G.P."/>
            <person name="Hatfull G.F."/>
            <person name="Cross M.R."/>
            <person name="Szewczyk M.M."/>
            <person name="Eppurath A."/>
        </authorList>
    </citation>
    <scope>NUCLEOTIDE SEQUENCE [LARGE SCALE GENOMIC DNA]</scope>
</reference>
<evidence type="ECO:0000313" key="2">
    <source>
        <dbReference type="EMBL" id="AKU43226.1"/>
    </source>
</evidence>
<proteinExistence type="predicted"/>
<evidence type="ECO:0000256" key="1">
    <source>
        <dbReference type="SAM" id="MobiDB-lite"/>
    </source>
</evidence>